<organism evidence="1 2">
    <name type="scientific">Marinigracilibium pacificum</name>
    <dbReference type="NCBI Taxonomy" id="2729599"/>
    <lineage>
        <taxon>Bacteria</taxon>
        <taxon>Pseudomonadati</taxon>
        <taxon>Bacteroidota</taxon>
        <taxon>Cytophagia</taxon>
        <taxon>Cytophagales</taxon>
        <taxon>Flammeovirgaceae</taxon>
        <taxon>Marinigracilibium</taxon>
    </lineage>
</organism>
<proteinExistence type="predicted"/>
<evidence type="ECO:0000313" key="2">
    <source>
        <dbReference type="Proteomes" id="UP000559010"/>
    </source>
</evidence>
<sequence length="303" mass="35088">MSEHITHIAVFEDTTRFINQMNVSKDFQLAVKKAPDAGLISSGARGNHLFAIPIIEEAKSRKDNLSEDDFKKLAAAIGWLSHRAIDLQVKPNYLKSAEIKNPHFSTYEHQIYCDAVTFDEVYDSGSRPSISSNVAFSKATLEKDMQSHPGTKLLYQPLLEEILCRQTQHEMLAIRAFNRTSASIDDWLDDFPENYQKLSENLEVYIEAYQNPDPEKTKRYIKDWNFYNEKDELIQFVRDIQLSGKTKIDLDKAVKLAEEQSHYAQGLSRSYRFISAANEFYNDKIDKNEVYDRVEIFNESHRI</sequence>
<dbReference type="Proteomes" id="UP000559010">
    <property type="component" value="Unassembled WGS sequence"/>
</dbReference>
<gene>
    <name evidence="1" type="ORF">HH304_04025</name>
</gene>
<dbReference type="EMBL" id="JABBNU010000002">
    <property type="protein sequence ID" value="NMM47555.1"/>
    <property type="molecule type" value="Genomic_DNA"/>
</dbReference>
<dbReference type="RefSeq" id="WP_169678177.1">
    <property type="nucleotide sequence ID" value="NZ_JABBNU010000002.1"/>
</dbReference>
<reference evidence="1 2" key="1">
    <citation type="submission" date="2020-04" db="EMBL/GenBank/DDBJ databases">
        <title>Flammeovirgaceae bacterium KN852 isolated from deep sea.</title>
        <authorList>
            <person name="Zhang D.-C."/>
        </authorList>
    </citation>
    <scope>NUCLEOTIDE SEQUENCE [LARGE SCALE GENOMIC DNA]</scope>
    <source>
        <strain evidence="1 2">KN852</strain>
    </source>
</reference>
<accession>A0A848IWA0</accession>
<dbReference type="AlphaFoldDB" id="A0A848IWA0"/>
<evidence type="ECO:0008006" key="3">
    <source>
        <dbReference type="Google" id="ProtNLM"/>
    </source>
</evidence>
<keyword evidence="2" id="KW-1185">Reference proteome</keyword>
<name>A0A848IWA0_9BACT</name>
<comment type="caution">
    <text evidence="1">The sequence shown here is derived from an EMBL/GenBank/DDBJ whole genome shotgun (WGS) entry which is preliminary data.</text>
</comment>
<evidence type="ECO:0000313" key="1">
    <source>
        <dbReference type="EMBL" id="NMM47555.1"/>
    </source>
</evidence>
<protein>
    <recommendedName>
        <fullName evidence="3">Zinc dependent phospholipase C</fullName>
    </recommendedName>
</protein>